<feature type="compositionally biased region" description="Polar residues" evidence="4">
    <location>
        <begin position="269"/>
        <end position="278"/>
    </location>
</feature>
<dbReference type="SUPFAM" id="SSF55144">
    <property type="entry name" value="LigT-like"/>
    <property type="match status" value="1"/>
</dbReference>
<dbReference type="Pfam" id="PF04457">
    <property type="entry name" value="MJ1316"/>
    <property type="match status" value="1"/>
</dbReference>
<comment type="caution">
    <text evidence="7">The sequence shown here is derived from an EMBL/GenBank/DDBJ whole genome shotgun (WGS) entry which is preliminary data.</text>
</comment>
<dbReference type="EMBL" id="JAQHRD010000002">
    <property type="protein sequence ID" value="KAJ6444207.1"/>
    <property type="molecule type" value="Genomic_DNA"/>
</dbReference>
<protein>
    <submittedName>
        <fullName evidence="7">Alpha/beta hydrolase</fullName>
    </submittedName>
</protein>
<dbReference type="PANTHER" id="PTHR10682">
    <property type="entry name" value="POLY A POLYMERASE"/>
    <property type="match status" value="1"/>
</dbReference>
<evidence type="ECO:0000256" key="2">
    <source>
        <dbReference type="ARBA" id="ARBA00022741"/>
    </source>
</evidence>
<keyword evidence="7" id="KW-0378">Hydrolase</keyword>
<dbReference type="GO" id="GO:0031123">
    <property type="term" value="P:RNA 3'-end processing"/>
    <property type="evidence" value="ECO:0007669"/>
    <property type="project" value="InterPro"/>
</dbReference>
<dbReference type="GO" id="GO:1990817">
    <property type="term" value="F:poly(A) RNA polymerase activity"/>
    <property type="evidence" value="ECO:0007669"/>
    <property type="project" value="TreeGrafter"/>
</dbReference>
<dbReference type="InterPro" id="IPR005135">
    <property type="entry name" value="Endo/exonuclease/phosphatase"/>
</dbReference>
<evidence type="ECO:0000313" key="7">
    <source>
        <dbReference type="EMBL" id="KAJ6444207.1"/>
    </source>
</evidence>
<dbReference type="InterPro" id="IPR043519">
    <property type="entry name" value="NT_sf"/>
</dbReference>
<keyword evidence="3" id="KW-0067">ATP-binding</keyword>
<dbReference type="Gene3D" id="3.30.70.590">
    <property type="entry name" value="Poly(A) polymerase predicted RNA binding domain"/>
    <property type="match status" value="1"/>
</dbReference>
<dbReference type="InterPro" id="IPR009097">
    <property type="entry name" value="Cyclic_Pdiesterase"/>
</dbReference>
<keyword evidence="8" id="KW-1185">Reference proteome</keyword>
<dbReference type="SUPFAM" id="SSF55003">
    <property type="entry name" value="PAP/Archaeal CCA-adding enzyme, C-terminal domain"/>
    <property type="match status" value="1"/>
</dbReference>
<dbReference type="Gene3D" id="3.90.1140.10">
    <property type="entry name" value="Cyclic phosphodiesterase"/>
    <property type="match status" value="1"/>
</dbReference>
<evidence type="ECO:0000259" key="6">
    <source>
        <dbReference type="Pfam" id="PF04457"/>
    </source>
</evidence>
<evidence type="ECO:0000256" key="1">
    <source>
        <dbReference type="ARBA" id="ARBA00022679"/>
    </source>
</evidence>
<feature type="compositionally biased region" description="Acidic residues" evidence="4">
    <location>
        <begin position="899"/>
        <end position="913"/>
    </location>
</feature>
<reference evidence="7" key="1">
    <citation type="submission" date="2023-01" db="EMBL/GenBank/DDBJ databases">
        <title>The growth and conidiation of Purpureocillium lavendulum are regulated by nitrogen source and histone H3K14 acetylation.</title>
        <authorList>
            <person name="Tang P."/>
            <person name="Han J."/>
            <person name="Zhang C."/>
            <person name="Tang P."/>
            <person name="Qi F."/>
            <person name="Zhang K."/>
            <person name="Liang L."/>
        </authorList>
    </citation>
    <scope>NUCLEOTIDE SEQUENCE</scope>
    <source>
        <strain evidence="7">YMF1.00683</strain>
    </source>
</reference>
<gene>
    <name evidence="7" type="ORF">O9K51_02601</name>
</gene>
<dbReference type="Proteomes" id="UP001163105">
    <property type="component" value="Unassembled WGS sequence"/>
</dbReference>
<name>A0AB34FXR4_9HYPO</name>
<evidence type="ECO:0000256" key="3">
    <source>
        <dbReference type="ARBA" id="ARBA00022840"/>
    </source>
</evidence>
<dbReference type="GO" id="GO:0005524">
    <property type="term" value="F:ATP binding"/>
    <property type="evidence" value="ECO:0007669"/>
    <property type="project" value="UniProtKB-KW"/>
</dbReference>
<dbReference type="InterPro" id="IPR040459">
    <property type="entry name" value="MJ1316"/>
</dbReference>
<dbReference type="Gene3D" id="3.30.460.10">
    <property type="entry name" value="Beta Polymerase, domain 2"/>
    <property type="match status" value="1"/>
</dbReference>
<sequence length="1036" mass="116085">MAKQGCRRDSIPAIQFDPPSSYDTAVCLIPPGYLWPRLDAIRSLYDKSYAKWPPHVNVFYPFVPPELLSEAARLLSEAPLDECPVALSSADAFVHRNHNSIVLRPAGPEKVSRLRSQICSALGWSPGDVYQPHMTVGQSTDAHSDAHHFLLYKAQLLAPVAWDVTWLAILVRDPSSRRLVPWAQLHIYPRRLQRPPQIQDFPARLPYNEHDNTMVAQSQATYHFQSSENSWRPLPRLDKATTEEPQQLVVASYNVLAEFQWPPNPPAIPNSSQTSSPKRPQPIFSFSKKSRITSSHFFSTTANLLNIVVLSRLPFNWEYIPFQRKHKGAAILSFPASTFRGQGGLRPPLILAACHFTQGLVDGAMVAKRNELQRLINYLSGQYHDHPWIVAGDFNIATSSYTIDSAKKRQDLSAPGLRCLDEVQSLLARVRLEDTWLLTRVELGESSAVNQGPPPPQDLHEGEEGATFNPLLNQLAALSVGSGTNNRPQRYDRIMINSSLALRPSGFNTFGDNDRPASDHWGIRCLLKRQGAERSDGHMNSMQPAPIRLVRSPATLGEEKLRQEAVALLENILLAKDPRTPDEASQAGPSMVLVPVGSFGLGVWTMSSDIDCLCIGTMSAKIFFTIAARRLKKAASEAAVALAFPDVLKRPASDSAFVLPIQTLAKLKPARDLYYLRRSIPDMAQYRLAHLLVKAWATSRGLPTVHTISAEFGRANELLSQEGVTWDEFLGLGTGGAGTVPRQHAAREFVRQYKSYVRVEARYWGLSPSKSRRFFGWLESRFVMLLVDLDRKVPALRARIWPEKFANRLSDSTGTEESDGCYLIGLEWRDGGGAALSNEASRDARRLLETTLRDFESRMQGDNKYYDKRCSWMMVSEADGRDVRGLQPDTTDFSRDGYGDTDSEEDSDSDGDGETDRLEKRRQGTQSTVACKAKTHNLQQAAVESASQGKLRSASDVINRLRWDAAMDADDYIVGYEDRFAGAKEKPLVQWKSEQTDEEFIPQHRILYFRHRSIGDIIWERKTRIDHVFGSGAGRR</sequence>
<evidence type="ECO:0000256" key="4">
    <source>
        <dbReference type="SAM" id="MobiDB-lite"/>
    </source>
</evidence>
<feature type="region of interest" description="Disordered" evidence="4">
    <location>
        <begin position="881"/>
        <end position="929"/>
    </location>
</feature>
<proteinExistence type="predicted"/>
<accession>A0AB34FXR4</accession>
<dbReference type="Pfam" id="PF13563">
    <property type="entry name" value="2_5_RNA_ligase2"/>
    <property type="match status" value="1"/>
</dbReference>
<dbReference type="InterPro" id="IPR036691">
    <property type="entry name" value="Endo/exonu/phosph_ase_sf"/>
</dbReference>
<dbReference type="SUPFAM" id="SSF56219">
    <property type="entry name" value="DNase I-like"/>
    <property type="match status" value="1"/>
</dbReference>
<dbReference type="PANTHER" id="PTHR10682:SF23">
    <property type="entry name" value="POLYNUCLEOTIDE ADENYLYLTRANSFERASE"/>
    <property type="match status" value="1"/>
</dbReference>
<dbReference type="SUPFAM" id="SSF81301">
    <property type="entry name" value="Nucleotidyltransferase"/>
    <property type="match status" value="1"/>
</dbReference>
<dbReference type="GO" id="GO:0016787">
    <property type="term" value="F:hydrolase activity"/>
    <property type="evidence" value="ECO:0007669"/>
    <property type="project" value="UniProtKB-KW"/>
</dbReference>
<keyword evidence="2" id="KW-0547">Nucleotide-binding</keyword>
<dbReference type="GO" id="GO:0005634">
    <property type="term" value="C:nucleus"/>
    <property type="evidence" value="ECO:0007669"/>
    <property type="project" value="TreeGrafter"/>
</dbReference>
<dbReference type="InterPro" id="IPR011068">
    <property type="entry name" value="NuclTrfase_I-like_C"/>
</dbReference>
<keyword evidence="1" id="KW-0808">Transferase</keyword>
<organism evidence="7 8">
    <name type="scientific">Purpureocillium lavendulum</name>
    <dbReference type="NCBI Taxonomy" id="1247861"/>
    <lineage>
        <taxon>Eukaryota</taxon>
        <taxon>Fungi</taxon>
        <taxon>Dikarya</taxon>
        <taxon>Ascomycota</taxon>
        <taxon>Pezizomycotina</taxon>
        <taxon>Sordariomycetes</taxon>
        <taxon>Hypocreomycetidae</taxon>
        <taxon>Hypocreales</taxon>
        <taxon>Ophiocordycipitaceae</taxon>
        <taxon>Purpureocillium</taxon>
    </lineage>
</organism>
<evidence type="ECO:0000313" key="8">
    <source>
        <dbReference type="Proteomes" id="UP001163105"/>
    </source>
</evidence>
<evidence type="ECO:0000259" key="5">
    <source>
        <dbReference type="Pfam" id="PF03372"/>
    </source>
</evidence>
<feature type="domain" description="Endonuclease/exonuclease/phosphatase" evidence="5">
    <location>
        <begin position="356"/>
        <end position="520"/>
    </location>
</feature>
<feature type="region of interest" description="Disordered" evidence="4">
    <location>
        <begin position="264"/>
        <end position="283"/>
    </location>
</feature>
<dbReference type="Pfam" id="PF03372">
    <property type="entry name" value="Exo_endo_phos"/>
    <property type="match status" value="1"/>
</dbReference>
<dbReference type="GO" id="GO:0003723">
    <property type="term" value="F:RNA binding"/>
    <property type="evidence" value="ECO:0007669"/>
    <property type="project" value="InterPro"/>
</dbReference>
<dbReference type="Gene3D" id="3.60.10.10">
    <property type="entry name" value="Endonuclease/exonuclease/phosphatase"/>
    <property type="match status" value="1"/>
</dbReference>
<dbReference type="AlphaFoldDB" id="A0AB34FXR4"/>
<feature type="domain" description="MJ1316 RNA cyclic group end recognition" evidence="6">
    <location>
        <begin position="951"/>
        <end position="1021"/>
    </location>
</feature>